<comment type="similarity">
    <text evidence="1">Belongs to the flagella basal body rod proteins family.</text>
</comment>
<evidence type="ECO:0000313" key="5">
    <source>
        <dbReference type="Proteomes" id="UP000501830"/>
    </source>
</evidence>
<dbReference type="InterPro" id="IPR001444">
    <property type="entry name" value="Flag_bb_rod_N"/>
</dbReference>
<dbReference type="RefSeq" id="WP_166062654.1">
    <property type="nucleotide sequence ID" value="NZ_CP049889.1"/>
</dbReference>
<accession>A0A6G7WHA9</accession>
<keyword evidence="5" id="KW-1185">Reference proteome</keyword>
<dbReference type="Pfam" id="PF06429">
    <property type="entry name" value="Flg_bbr_C"/>
    <property type="match status" value="1"/>
</dbReference>
<sequence length="122" mass="13562">MIRSMDTLQHNFNILQKKQEMVSTNIANVNTPGYEALKMVQSADGQVALINNLGGPERNQQTGLGGLALRNQVDEVYTLDEVNMADEMVELMKIAREFESNQKALHASDETLRKASNELGKV</sequence>
<name>A0A6G7WHA9_9LACT</name>
<evidence type="ECO:0000259" key="3">
    <source>
        <dbReference type="Pfam" id="PF06429"/>
    </source>
</evidence>
<feature type="domain" description="Flagellar basal-body/hook protein C-terminal" evidence="3">
    <location>
        <begin position="82"/>
        <end position="117"/>
    </location>
</feature>
<gene>
    <name evidence="4" type="ORF">G7058_05765</name>
</gene>
<reference evidence="4 5" key="1">
    <citation type="journal article" date="2017" name="Int. J. Syst. Evol. Microbiol.">
        <title>Jeotgalibaca porci sp. nov. and Jeotgalibaca arthritidis sp. nov., isolated from pigs, and emended description of the genus Jeotgalibaca.</title>
        <authorList>
            <person name="Zamora L."/>
            <person name="Perez-Sancho M."/>
            <person name="Dominguez L."/>
            <person name="Fernandez-Garayzabal J.F."/>
            <person name="Vela A.I."/>
        </authorList>
    </citation>
    <scope>NUCLEOTIDE SEQUENCE [LARGE SCALE GENOMIC DNA]</scope>
    <source>
        <strain evidence="4 5">CCUG 69148</strain>
    </source>
</reference>
<evidence type="ECO:0000256" key="1">
    <source>
        <dbReference type="ARBA" id="ARBA00009677"/>
    </source>
</evidence>
<dbReference type="PANTHER" id="PTHR30435">
    <property type="entry name" value="FLAGELLAR PROTEIN"/>
    <property type="match status" value="1"/>
</dbReference>
<dbReference type="AlphaFoldDB" id="A0A6G7WHA9"/>
<dbReference type="InterPro" id="IPR010930">
    <property type="entry name" value="Flg_bb/hook_C_dom"/>
</dbReference>
<organism evidence="4 5">
    <name type="scientific">Jeotgalibaca porci</name>
    <dbReference type="NCBI Taxonomy" id="1868793"/>
    <lineage>
        <taxon>Bacteria</taxon>
        <taxon>Bacillati</taxon>
        <taxon>Bacillota</taxon>
        <taxon>Bacilli</taxon>
        <taxon>Lactobacillales</taxon>
        <taxon>Carnobacteriaceae</taxon>
        <taxon>Jeotgalibaca</taxon>
    </lineage>
</organism>
<evidence type="ECO:0008006" key="6">
    <source>
        <dbReference type="Google" id="ProtNLM"/>
    </source>
</evidence>
<evidence type="ECO:0000259" key="2">
    <source>
        <dbReference type="Pfam" id="PF00460"/>
    </source>
</evidence>
<dbReference type="KEGG" id="jpo:G7058_05765"/>
<protein>
    <recommendedName>
        <fullName evidence="6">Flagellar basal body rod protein FlgB</fullName>
    </recommendedName>
</protein>
<evidence type="ECO:0000313" key="4">
    <source>
        <dbReference type="EMBL" id="QIK51597.1"/>
    </source>
</evidence>
<dbReference type="GO" id="GO:0071978">
    <property type="term" value="P:bacterial-type flagellum-dependent swarming motility"/>
    <property type="evidence" value="ECO:0007669"/>
    <property type="project" value="TreeGrafter"/>
</dbReference>
<dbReference type="Proteomes" id="UP000501830">
    <property type="component" value="Chromosome"/>
</dbReference>
<dbReference type="EMBL" id="CP049889">
    <property type="protein sequence ID" value="QIK51597.1"/>
    <property type="molecule type" value="Genomic_DNA"/>
</dbReference>
<feature type="domain" description="Flagellar basal body rod protein N-terminal" evidence="2">
    <location>
        <begin position="15"/>
        <end position="34"/>
    </location>
</feature>
<dbReference type="PANTHER" id="PTHR30435:SF19">
    <property type="entry name" value="FLAGELLAR BASAL-BODY ROD PROTEIN FLGG"/>
    <property type="match status" value="1"/>
</dbReference>
<dbReference type="Pfam" id="PF00460">
    <property type="entry name" value="Flg_bb_rod"/>
    <property type="match status" value="1"/>
</dbReference>
<dbReference type="GeneID" id="94552779"/>
<proteinExistence type="inferred from homology"/>
<dbReference type="GO" id="GO:0009288">
    <property type="term" value="C:bacterial-type flagellum"/>
    <property type="evidence" value="ECO:0007669"/>
    <property type="project" value="TreeGrafter"/>
</dbReference>